<evidence type="ECO:0000256" key="7">
    <source>
        <dbReference type="SAM" id="Phobius"/>
    </source>
</evidence>
<dbReference type="InterPro" id="IPR051800">
    <property type="entry name" value="PqiA-PqiB_transport"/>
</dbReference>
<comment type="subcellular location">
    <subcellularLocation>
        <location evidence="1">Cell inner membrane</location>
    </subcellularLocation>
</comment>
<dbReference type="PANTHER" id="PTHR30462:SF3">
    <property type="entry name" value="INTERMEMBRANE TRANSPORT PROTEIN PQIA"/>
    <property type="match status" value="1"/>
</dbReference>
<evidence type="ECO:0000313" key="8">
    <source>
        <dbReference type="EMBL" id="AKS06554.1"/>
    </source>
</evidence>
<evidence type="ECO:0000256" key="3">
    <source>
        <dbReference type="ARBA" id="ARBA00022519"/>
    </source>
</evidence>
<dbReference type="EMBL" id="CP011507">
    <property type="protein sequence ID" value="AKS06554.1"/>
    <property type="molecule type" value="Genomic_DNA"/>
</dbReference>
<feature type="transmembrane region" description="Helical" evidence="7">
    <location>
        <begin position="92"/>
        <end position="120"/>
    </location>
</feature>
<accession>A0A0H5A695</accession>
<evidence type="ECO:0000256" key="6">
    <source>
        <dbReference type="ARBA" id="ARBA00023136"/>
    </source>
</evidence>
<feature type="transmembrane region" description="Helical" evidence="7">
    <location>
        <begin position="141"/>
        <end position="160"/>
    </location>
</feature>
<keyword evidence="2" id="KW-1003">Cell membrane</keyword>
<dbReference type="Pfam" id="PF04403">
    <property type="entry name" value="PqiA"/>
    <property type="match status" value="1"/>
</dbReference>
<dbReference type="PATRIC" id="fig|200450.3.peg.2206"/>
<evidence type="ECO:0000256" key="2">
    <source>
        <dbReference type="ARBA" id="ARBA00022475"/>
    </source>
</evidence>
<keyword evidence="3" id="KW-0997">Cell inner membrane</keyword>
<reference evidence="8 9" key="1">
    <citation type="journal article" date="2015" name="Genome Announc.">
        <title>Complete Genome Sequence of the Rhizobacterium Pseudomonas trivialis Strain IHBB745 with Multiple Plant Growth-Promoting Activities and Tolerance to Desiccation and Alkalinity.</title>
        <authorList>
            <person name="Gulati A."/>
            <person name="Swarnkar M.K."/>
            <person name="Vyas P."/>
            <person name="Rahi P."/>
            <person name="Thakur R."/>
            <person name="Thakur N."/>
            <person name="Singh A.K."/>
        </authorList>
    </citation>
    <scope>NUCLEOTIDE SEQUENCE [LARGE SCALE GENOMIC DNA]</scope>
    <source>
        <strain evidence="9">745</strain>
    </source>
</reference>
<sequence>MRAIDAGILICTECHELNKQDADSDEQLCTRCGALIHARRPNSLTRTWALLITAAILYIPANLLPIMTVNSLGQGEPSTIMAGVIQLMQHGMYPIAAVVFIASILVPTFKLVGIGLLLFSVQRHQPLSAQQRIVMYRFIEFIGRWSMLDIFVIAILVAVVNFGRLASVEANLGAAAFASVVILTMFAAVTFDPRLIWDNTESDDDNE</sequence>
<dbReference type="InterPro" id="IPR007498">
    <property type="entry name" value="PqiA-like"/>
</dbReference>
<dbReference type="GO" id="GO:0005886">
    <property type="term" value="C:plasma membrane"/>
    <property type="evidence" value="ECO:0007669"/>
    <property type="project" value="UniProtKB-SubCell"/>
</dbReference>
<reference evidence="9" key="2">
    <citation type="submission" date="2015-05" db="EMBL/GenBank/DDBJ databases">
        <authorList>
            <person name="Swarnkar M.K."/>
            <person name="Vyas P."/>
            <person name="Rahi P."/>
            <person name="Thakur R."/>
            <person name="Thakur N."/>
            <person name="Singh A.K."/>
            <person name="Gulati A."/>
        </authorList>
    </citation>
    <scope>NUCLEOTIDE SEQUENCE [LARGE SCALE GENOMIC DNA]</scope>
    <source>
        <strain evidence="9">745</strain>
    </source>
</reference>
<keyword evidence="4 7" id="KW-0812">Transmembrane</keyword>
<dbReference type="OrthoDB" id="9800207at2"/>
<evidence type="ECO:0000313" key="9">
    <source>
        <dbReference type="Proteomes" id="UP000036608"/>
    </source>
</evidence>
<protein>
    <submittedName>
        <fullName evidence="8">Paraquat-inducible protein A</fullName>
    </submittedName>
</protein>
<evidence type="ECO:0000256" key="5">
    <source>
        <dbReference type="ARBA" id="ARBA00022989"/>
    </source>
</evidence>
<dbReference type="AlphaFoldDB" id="A0A0H5A695"/>
<feature type="transmembrane region" description="Helical" evidence="7">
    <location>
        <begin position="172"/>
        <end position="191"/>
    </location>
</feature>
<evidence type="ECO:0000256" key="4">
    <source>
        <dbReference type="ARBA" id="ARBA00022692"/>
    </source>
</evidence>
<evidence type="ECO:0000256" key="1">
    <source>
        <dbReference type="ARBA" id="ARBA00004533"/>
    </source>
</evidence>
<dbReference type="RefSeq" id="WP_049710163.1">
    <property type="nucleotide sequence ID" value="NZ_CP011507.1"/>
</dbReference>
<dbReference type="Proteomes" id="UP000036608">
    <property type="component" value="Chromosome"/>
</dbReference>
<dbReference type="PANTHER" id="PTHR30462">
    <property type="entry name" value="INTERMEMBRANE TRANSPORT PROTEIN PQIB-RELATED"/>
    <property type="match status" value="1"/>
</dbReference>
<name>A0A0H5A695_9PSED</name>
<gene>
    <name evidence="8" type="ORF">AA957_10655</name>
</gene>
<feature type="transmembrane region" description="Helical" evidence="7">
    <location>
        <begin position="48"/>
        <end position="72"/>
    </location>
</feature>
<keyword evidence="6 7" id="KW-0472">Membrane</keyword>
<dbReference type="KEGG" id="ptv:AA957_10655"/>
<keyword evidence="5 7" id="KW-1133">Transmembrane helix</keyword>
<proteinExistence type="predicted"/>
<organism evidence="8 9">
    <name type="scientific">Pseudomonas trivialis</name>
    <dbReference type="NCBI Taxonomy" id="200450"/>
    <lineage>
        <taxon>Bacteria</taxon>
        <taxon>Pseudomonadati</taxon>
        <taxon>Pseudomonadota</taxon>
        <taxon>Gammaproteobacteria</taxon>
        <taxon>Pseudomonadales</taxon>
        <taxon>Pseudomonadaceae</taxon>
        <taxon>Pseudomonas</taxon>
    </lineage>
</organism>